<dbReference type="InterPro" id="IPR015422">
    <property type="entry name" value="PyrdxlP-dep_Trfase_small"/>
</dbReference>
<reference evidence="12" key="1">
    <citation type="journal article" date="2023" name="bioRxiv">
        <title>Scaffold-level genome assemblies of two parasitoid biocontrol wasps reveal the parthenogenesis mechanism and an associated novel virus.</title>
        <authorList>
            <person name="Inwood S."/>
            <person name="Skelly J."/>
            <person name="Guhlin J."/>
            <person name="Harrop T."/>
            <person name="Goldson S."/>
            <person name="Dearden P."/>
        </authorList>
    </citation>
    <scope>NUCLEOTIDE SEQUENCE</scope>
    <source>
        <strain evidence="12">Lincoln</strain>
        <tissue evidence="12">Whole body</tissue>
    </source>
</reference>
<organism evidence="12 13">
    <name type="scientific">Microctonus hyperodae</name>
    <name type="common">Parasitoid wasp</name>
    <dbReference type="NCBI Taxonomy" id="165561"/>
    <lineage>
        <taxon>Eukaryota</taxon>
        <taxon>Metazoa</taxon>
        <taxon>Ecdysozoa</taxon>
        <taxon>Arthropoda</taxon>
        <taxon>Hexapoda</taxon>
        <taxon>Insecta</taxon>
        <taxon>Pterygota</taxon>
        <taxon>Neoptera</taxon>
        <taxon>Endopterygota</taxon>
        <taxon>Hymenoptera</taxon>
        <taxon>Apocrita</taxon>
        <taxon>Ichneumonoidea</taxon>
        <taxon>Braconidae</taxon>
        <taxon>Euphorinae</taxon>
        <taxon>Microctonus</taxon>
    </lineage>
</organism>
<accession>A0AA39G5B7</accession>
<dbReference type="GO" id="GO:0006567">
    <property type="term" value="P:L-threonine catabolic process"/>
    <property type="evidence" value="ECO:0007669"/>
    <property type="project" value="InterPro"/>
</dbReference>
<dbReference type="NCBIfam" id="NF005394">
    <property type="entry name" value="PRK06939.1"/>
    <property type="match status" value="1"/>
</dbReference>
<comment type="caution">
    <text evidence="12">The sequence shown here is derived from an EMBL/GenBank/DDBJ whole genome shotgun (WGS) entry which is preliminary data.</text>
</comment>
<reference evidence="12" key="2">
    <citation type="submission" date="2023-03" db="EMBL/GenBank/DDBJ databases">
        <authorList>
            <person name="Inwood S.N."/>
            <person name="Skelly J.G."/>
            <person name="Guhlin J."/>
            <person name="Harrop T.W.R."/>
            <person name="Goldson S.G."/>
            <person name="Dearden P.K."/>
        </authorList>
    </citation>
    <scope>NUCLEOTIDE SEQUENCE</scope>
    <source>
        <strain evidence="12">Lincoln</strain>
        <tissue evidence="12">Whole body</tissue>
    </source>
</reference>
<dbReference type="HAMAP" id="MF_00985">
    <property type="entry name" value="2am3keto_CoA_ligase"/>
    <property type="match status" value="1"/>
</dbReference>
<dbReference type="NCBIfam" id="TIGR01822">
    <property type="entry name" value="2am3keto_CoA"/>
    <property type="match status" value="1"/>
</dbReference>
<evidence type="ECO:0000256" key="6">
    <source>
        <dbReference type="ARBA" id="ARBA00052559"/>
    </source>
</evidence>
<evidence type="ECO:0000256" key="2">
    <source>
        <dbReference type="ARBA" id="ARBA00008392"/>
    </source>
</evidence>
<dbReference type="PROSITE" id="PS00599">
    <property type="entry name" value="AA_TRANSFER_CLASS_2"/>
    <property type="match status" value="1"/>
</dbReference>
<dbReference type="Proteomes" id="UP001168972">
    <property type="component" value="Unassembled WGS sequence"/>
</dbReference>
<dbReference type="GO" id="GO:0005739">
    <property type="term" value="C:mitochondrion"/>
    <property type="evidence" value="ECO:0007669"/>
    <property type="project" value="TreeGrafter"/>
</dbReference>
<dbReference type="PANTHER" id="PTHR13693:SF102">
    <property type="entry name" value="2-AMINO-3-KETOBUTYRATE COENZYME A LIGASE, MITOCHONDRIAL"/>
    <property type="match status" value="1"/>
</dbReference>
<dbReference type="InterPro" id="IPR015424">
    <property type="entry name" value="PyrdxlP-dep_Trfase"/>
</dbReference>
<dbReference type="InterPro" id="IPR004839">
    <property type="entry name" value="Aminotransferase_I/II_large"/>
</dbReference>
<dbReference type="CDD" id="cd06454">
    <property type="entry name" value="KBL_like"/>
    <property type="match status" value="1"/>
</dbReference>
<keyword evidence="4" id="KW-0663">Pyridoxal phosphate</keyword>
<dbReference type="InterPro" id="IPR011282">
    <property type="entry name" value="2am3keto_CoA_ligase"/>
</dbReference>
<evidence type="ECO:0000256" key="8">
    <source>
        <dbReference type="ARBA" id="ARBA00069660"/>
    </source>
</evidence>
<evidence type="ECO:0000256" key="4">
    <source>
        <dbReference type="ARBA" id="ARBA00022898"/>
    </source>
</evidence>
<evidence type="ECO:0000256" key="10">
    <source>
        <dbReference type="ARBA" id="ARBA00078624"/>
    </source>
</evidence>
<dbReference type="FunFam" id="3.40.640.10:FF:000006">
    <property type="entry name" value="5-aminolevulinate synthase, mitochondrial"/>
    <property type="match status" value="1"/>
</dbReference>
<evidence type="ECO:0000259" key="11">
    <source>
        <dbReference type="Pfam" id="PF00155"/>
    </source>
</evidence>
<keyword evidence="13" id="KW-1185">Reference proteome</keyword>
<comment type="similarity">
    <text evidence="2">Belongs to the class-II pyridoxal-phosphate-dependent aminotransferase family.</text>
</comment>
<dbReference type="EC" id="2.3.1.29" evidence="7"/>
<dbReference type="InterPro" id="IPR015421">
    <property type="entry name" value="PyrdxlP-dep_Trfase_major"/>
</dbReference>
<keyword evidence="5" id="KW-0012">Acyltransferase</keyword>
<dbReference type="Gene3D" id="3.40.640.10">
    <property type="entry name" value="Type I PLP-dependent aspartate aminotransferase-like (Major domain)"/>
    <property type="match status" value="1"/>
</dbReference>
<dbReference type="Gene3D" id="3.90.1150.10">
    <property type="entry name" value="Aspartate Aminotransferase, domain 1"/>
    <property type="match status" value="1"/>
</dbReference>
<dbReference type="AlphaFoldDB" id="A0AA39G5B7"/>
<evidence type="ECO:0000313" key="13">
    <source>
        <dbReference type="Proteomes" id="UP001168972"/>
    </source>
</evidence>
<dbReference type="EMBL" id="JAQQBR010000002">
    <property type="protein sequence ID" value="KAK0181638.1"/>
    <property type="molecule type" value="Genomic_DNA"/>
</dbReference>
<comment type="cofactor">
    <cofactor evidence="1">
        <name>pyridoxal 5'-phosphate</name>
        <dbReference type="ChEBI" id="CHEBI:597326"/>
    </cofactor>
</comment>
<protein>
    <recommendedName>
        <fullName evidence="8">2-amino-3-ketobutyrate coenzyme A ligase, mitochondrial</fullName>
        <ecNumber evidence="7">2.3.1.29</ecNumber>
    </recommendedName>
    <alternativeName>
        <fullName evidence="9">Aminoacetone synthase</fullName>
    </alternativeName>
    <alternativeName>
        <fullName evidence="10">Glycine acetyltransferase</fullName>
    </alternativeName>
</protein>
<dbReference type="PANTHER" id="PTHR13693">
    <property type="entry name" value="CLASS II AMINOTRANSFERASE/8-AMINO-7-OXONONANOATE SYNTHASE"/>
    <property type="match status" value="1"/>
</dbReference>
<comment type="catalytic activity">
    <reaction evidence="6">
        <text>glycine + acetyl-CoA = (2S)-2-amino-3-oxobutanoate + CoA</text>
        <dbReference type="Rhea" id="RHEA:20736"/>
        <dbReference type="ChEBI" id="CHEBI:57287"/>
        <dbReference type="ChEBI" id="CHEBI:57288"/>
        <dbReference type="ChEBI" id="CHEBI:57305"/>
        <dbReference type="ChEBI" id="CHEBI:78948"/>
        <dbReference type="EC" id="2.3.1.29"/>
    </reaction>
    <physiologicalReaction direction="right-to-left" evidence="6">
        <dbReference type="Rhea" id="RHEA:20738"/>
    </physiologicalReaction>
</comment>
<dbReference type="GO" id="GO:0008890">
    <property type="term" value="F:glycine C-acetyltransferase activity"/>
    <property type="evidence" value="ECO:0007669"/>
    <property type="project" value="UniProtKB-EC"/>
</dbReference>
<dbReference type="FunFam" id="3.90.1150.10:FF:000004">
    <property type="entry name" value="2-amino-3-ketobutyrate coenzyme A ligase"/>
    <property type="match status" value="1"/>
</dbReference>
<evidence type="ECO:0000256" key="5">
    <source>
        <dbReference type="ARBA" id="ARBA00023315"/>
    </source>
</evidence>
<gene>
    <name evidence="12" type="ORF">PV327_003908</name>
</gene>
<feature type="domain" description="Aminotransferase class I/classII large" evidence="11">
    <location>
        <begin position="102"/>
        <end position="443"/>
    </location>
</feature>
<dbReference type="InterPro" id="IPR050087">
    <property type="entry name" value="AON_synthase_class-II"/>
</dbReference>
<dbReference type="GO" id="GO:0030170">
    <property type="term" value="F:pyridoxal phosphate binding"/>
    <property type="evidence" value="ECO:0007669"/>
    <property type="project" value="InterPro"/>
</dbReference>
<evidence type="ECO:0000313" key="12">
    <source>
        <dbReference type="EMBL" id="KAK0181638.1"/>
    </source>
</evidence>
<evidence type="ECO:0000256" key="7">
    <source>
        <dbReference type="ARBA" id="ARBA00067076"/>
    </source>
</evidence>
<keyword evidence="3" id="KW-0808">Transferase</keyword>
<evidence type="ECO:0000256" key="9">
    <source>
        <dbReference type="ARBA" id="ARBA00075633"/>
    </source>
</evidence>
<dbReference type="SUPFAM" id="SSF53383">
    <property type="entry name" value="PLP-dependent transferases"/>
    <property type="match status" value="1"/>
</dbReference>
<proteinExistence type="inferred from homology"/>
<dbReference type="InterPro" id="IPR001917">
    <property type="entry name" value="Aminotrans_II_pyridoxalP_BS"/>
</dbReference>
<sequence length="454" mass="50382">MYKNFLGLLINPFSRPTSLNMREEKGDLFFPFFQGHQVPARYNIRTDYCVKLKRFASFNCFSTLPDVLQSELDNIRSAGTWKNERIIISAQNTNISLNNGQKVLNFCANNYLGLSDNQELINAAKNFLDNYGAGLSSVRFICGTQDIHRQLECKIAEFHGREDAIAYASCFDANAGLFEVLLSPEDAIISDELNHASIIDGIRLCKAKKFKYKHRDMTDLAAKLEESKSCRLRVIATDGVFSMDGNFAPLPQIIKLAKQYDAITFVDDCHATGFIGKTGRGTEEYFNELGNIDIINSTLGKALGGAAGGYTTSSKKLIDLLRQRSRPYLFSNALPPAVVAIGLKALELIMSDPSMMNRVDENTKRFRNPMTAAGFVIGGDNHPICPVMLGDAKLASQFADKMLERGIYVIGFSYPVVPKGKARIRVQISAVHTPEDIDRTVNAFVEIGKELNVI</sequence>
<evidence type="ECO:0000256" key="3">
    <source>
        <dbReference type="ARBA" id="ARBA00022679"/>
    </source>
</evidence>
<dbReference type="Pfam" id="PF00155">
    <property type="entry name" value="Aminotran_1_2"/>
    <property type="match status" value="1"/>
</dbReference>
<evidence type="ECO:0000256" key="1">
    <source>
        <dbReference type="ARBA" id="ARBA00001933"/>
    </source>
</evidence>
<name>A0AA39G5B7_MICHY</name>